<dbReference type="Proteomes" id="UP000626844">
    <property type="component" value="Unassembled WGS sequence"/>
</dbReference>
<dbReference type="InterPro" id="IPR050396">
    <property type="entry name" value="Glycosyltr_51/Transpeptidase"/>
</dbReference>
<evidence type="ECO:0000256" key="9">
    <source>
        <dbReference type="ARBA" id="ARBA00022984"/>
    </source>
</evidence>
<evidence type="ECO:0000259" key="15">
    <source>
        <dbReference type="PROSITE" id="PS50853"/>
    </source>
</evidence>
<feature type="region of interest" description="Disordered" evidence="14">
    <location>
        <begin position="767"/>
        <end position="902"/>
    </location>
</feature>
<evidence type="ECO:0000256" key="6">
    <source>
        <dbReference type="ARBA" id="ARBA00022679"/>
    </source>
</evidence>
<dbReference type="InterPro" id="IPR012338">
    <property type="entry name" value="Beta-lactam/transpept-like"/>
</dbReference>
<keyword evidence="10" id="KW-0511">Multifunctional enzyme</keyword>
<evidence type="ECO:0000256" key="11">
    <source>
        <dbReference type="ARBA" id="ARBA00023316"/>
    </source>
</evidence>
<dbReference type="InterPro" id="IPR023346">
    <property type="entry name" value="Lysozyme-like_dom_sf"/>
</dbReference>
<keyword evidence="4" id="KW-0645">Protease</keyword>
<evidence type="ECO:0000256" key="4">
    <source>
        <dbReference type="ARBA" id="ARBA00022670"/>
    </source>
</evidence>
<comment type="similarity">
    <text evidence="2">In the N-terminal section; belongs to the glycosyltransferase 51 family.</text>
</comment>
<evidence type="ECO:0000256" key="2">
    <source>
        <dbReference type="ARBA" id="ARBA00007739"/>
    </source>
</evidence>
<evidence type="ECO:0000256" key="14">
    <source>
        <dbReference type="SAM" id="MobiDB-lite"/>
    </source>
</evidence>
<feature type="region of interest" description="Disordered" evidence="14">
    <location>
        <begin position="1"/>
        <end position="29"/>
    </location>
</feature>
<dbReference type="PANTHER" id="PTHR32282">
    <property type="entry name" value="BINDING PROTEIN TRANSPEPTIDASE, PUTATIVE-RELATED"/>
    <property type="match status" value="1"/>
</dbReference>
<dbReference type="InterPro" id="IPR001460">
    <property type="entry name" value="PCN-bd_Tpept"/>
</dbReference>
<dbReference type="GO" id="GO:0071555">
    <property type="term" value="P:cell wall organization"/>
    <property type="evidence" value="ECO:0007669"/>
    <property type="project" value="UniProtKB-KW"/>
</dbReference>
<keyword evidence="5" id="KW-0328">Glycosyltransferase</keyword>
<dbReference type="InterPro" id="IPR036116">
    <property type="entry name" value="FN3_sf"/>
</dbReference>
<evidence type="ECO:0000256" key="5">
    <source>
        <dbReference type="ARBA" id="ARBA00022676"/>
    </source>
</evidence>
<comment type="catalytic activity">
    <reaction evidence="12">
        <text>Preferential cleavage: (Ac)2-L-Lys-D-Ala-|-D-Ala. Also transpeptidation of peptidyl-alanyl moieties that are N-acyl substituents of D-alanine.</text>
        <dbReference type="EC" id="3.4.16.4"/>
    </reaction>
</comment>
<comment type="catalytic activity">
    <reaction evidence="13">
        <text>[GlcNAc-(1-&gt;4)-Mur2Ac(oyl-L-Ala-gamma-D-Glu-L-Lys-D-Ala-D-Ala)](n)-di-trans,octa-cis-undecaprenyl diphosphate + beta-D-GlcNAc-(1-&gt;4)-Mur2Ac(oyl-L-Ala-gamma-D-Glu-L-Lys-D-Ala-D-Ala)-di-trans,octa-cis-undecaprenyl diphosphate = [GlcNAc-(1-&gt;4)-Mur2Ac(oyl-L-Ala-gamma-D-Glu-L-Lys-D-Ala-D-Ala)](n+1)-di-trans,octa-cis-undecaprenyl diphosphate + di-trans,octa-cis-undecaprenyl diphosphate + H(+)</text>
        <dbReference type="Rhea" id="RHEA:23708"/>
        <dbReference type="Rhea" id="RHEA-COMP:9602"/>
        <dbReference type="Rhea" id="RHEA-COMP:9603"/>
        <dbReference type="ChEBI" id="CHEBI:15378"/>
        <dbReference type="ChEBI" id="CHEBI:58405"/>
        <dbReference type="ChEBI" id="CHEBI:60033"/>
        <dbReference type="ChEBI" id="CHEBI:78435"/>
        <dbReference type="EC" id="2.4.99.28"/>
    </reaction>
</comment>
<keyword evidence="3" id="KW-0121">Carboxypeptidase</keyword>
<dbReference type="GO" id="GO:0008658">
    <property type="term" value="F:penicillin binding"/>
    <property type="evidence" value="ECO:0007669"/>
    <property type="project" value="InterPro"/>
</dbReference>
<organism evidence="16 17">
    <name type="scientific">Metabacillus arenae</name>
    <dbReference type="NCBI Taxonomy" id="2771434"/>
    <lineage>
        <taxon>Bacteria</taxon>
        <taxon>Bacillati</taxon>
        <taxon>Bacillota</taxon>
        <taxon>Bacilli</taxon>
        <taxon>Bacillales</taxon>
        <taxon>Bacillaceae</taxon>
        <taxon>Metabacillus</taxon>
    </lineage>
</organism>
<name>A0A926RYE7_9BACI</name>
<dbReference type="PANTHER" id="PTHR32282:SF29">
    <property type="entry name" value="PENICILLIN-BINDING PROTEIN 1A"/>
    <property type="match status" value="1"/>
</dbReference>
<dbReference type="GO" id="GO:0006508">
    <property type="term" value="P:proteolysis"/>
    <property type="evidence" value="ECO:0007669"/>
    <property type="project" value="UniProtKB-KW"/>
</dbReference>
<dbReference type="Pfam" id="PF00905">
    <property type="entry name" value="Transpeptidase"/>
    <property type="match status" value="1"/>
</dbReference>
<evidence type="ECO:0000256" key="7">
    <source>
        <dbReference type="ARBA" id="ARBA00022801"/>
    </source>
</evidence>
<dbReference type="SUPFAM" id="SSF53955">
    <property type="entry name" value="Lysozyme-like"/>
    <property type="match status" value="1"/>
</dbReference>
<protein>
    <submittedName>
        <fullName evidence="16">PBP1A family penicillin-binding protein</fullName>
    </submittedName>
</protein>
<feature type="compositionally biased region" description="Acidic residues" evidence="14">
    <location>
        <begin position="780"/>
        <end position="810"/>
    </location>
</feature>
<dbReference type="RefSeq" id="WP_191159256.1">
    <property type="nucleotide sequence ID" value="NZ_JACXAI010000020.1"/>
</dbReference>
<dbReference type="InterPro" id="IPR003961">
    <property type="entry name" value="FN3_dom"/>
</dbReference>
<evidence type="ECO:0000313" key="17">
    <source>
        <dbReference type="Proteomes" id="UP000626844"/>
    </source>
</evidence>
<keyword evidence="7" id="KW-0378">Hydrolase</keyword>
<keyword evidence="6" id="KW-0808">Transferase</keyword>
<dbReference type="CDD" id="cd00063">
    <property type="entry name" value="FN3"/>
    <property type="match status" value="1"/>
</dbReference>
<evidence type="ECO:0000256" key="10">
    <source>
        <dbReference type="ARBA" id="ARBA00023268"/>
    </source>
</evidence>
<dbReference type="PROSITE" id="PS50853">
    <property type="entry name" value="FN3"/>
    <property type="match status" value="1"/>
</dbReference>
<dbReference type="SUPFAM" id="SSF49265">
    <property type="entry name" value="Fibronectin type III"/>
    <property type="match status" value="1"/>
</dbReference>
<evidence type="ECO:0000256" key="1">
    <source>
        <dbReference type="ARBA" id="ARBA00007090"/>
    </source>
</evidence>
<comment type="caution">
    <text evidence="16">The sequence shown here is derived from an EMBL/GenBank/DDBJ whole genome shotgun (WGS) entry which is preliminary data.</text>
</comment>
<accession>A0A926RYE7</accession>
<dbReference type="InterPro" id="IPR001264">
    <property type="entry name" value="Glyco_trans_51"/>
</dbReference>
<feature type="domain" description="Fibronectin type-III" evidence="15">
    <location>
        <begin position="694"/>
        <end position="784"/>
    </location>
</feature>
<feature type="compositionally biased region" description="Gly residues" evidence="14">
    <location>
        <begin position="837"/>
        <end position="846"/>
    </location>
</feature>
<feature type="compositionally biased region" description="Low complexity" evidence="14">
    <location>
        <begin position="811"/>
        <end position="822"/>
    </location>
</feature>
<evidence type="ECO:0000256" key="8">
    <source>
        <dbReference type="ARBA" id="ARBA00022960"/>
    </source>
</evidence>
<dbReference type="GO" id="GO:0030288">
    <property type="term" value="C:outer membrane-bounded periplasmic space"/>
    <property type="evidence" value="ECO:0007669"/>
    <property type="project" value="TreeGrafter"/>
</dbReference>
<keyword evidence="9" id="KW-0573">Peptidoglycan synthesis</keyword>
<keyword evidence="11" id="KW-0961">Cell wall biogenesis/degradation</keyword>
<dbReference type="GO" id="GO:0008360">
    <property type="term" value="P:regulation of cell shape"/>
    <property type="evidence" value="ECO:0007669"/>
    <property type="project" value="UniProtKB-KW"/>
</dbReference>
<dbReference type="GO" id="GO:0009252">
    <property type="term" value="P:peptidoglycan biosynthetic process"/>
    <property type="evidence" value="ECO:0007669"/>
    <property type="project" value="UniProtKB-KW"/>
</dbReference>
<dbReference type="InterPro" id="IPR013783">
    <property type="entry name" value="Ig-like_fold"/>
</dbReference>
<dbReference type="Pfam" id="PF00912">
    <property type="entry name" value="Transgly"/>
    <property type="match status" value="1"/>
</dbReference>
<dbReference type="Gene3D" id="2.60.40.10">
    <property type="entry name" value="Immunoglobulins"/>
    <property type="match status" value="1"/>
</dbReference>
<dbReference type="GO" id="GO:0009002">
    <property type="term" value="F:serine-type D-Ala-D-Ala carboxypeptidase activity"/>
    <property type="evidence" value="ECO:0007669"/>
    <property type="project" value="UniProtKB-EC"/>
</dbReference>
<evidence type="ECO:0000256" key="12">
    <source>
        <dbReference type="ARBA" id="ARBA00034000"/>
    </source>
</evidence>
<dbReference type="InterPro" id="IPR036950">
    <property type="entry name" value="PBP_transglycosylase"/>
</dbReference>
<dbReference type="FunFam" id="1.10.3810.10:FF:000001">
    <property type="entry name" value="Penicillin-binding protein 1A"/>
    <property type="match status" value="1"/>
</dbReference>
<evidence type="ECO:0000256" key="13">
    <source>
        <dbReference type="ARBA" id="ARBA00049902"/>
    </source>
</evidence>
<sequence>MPENYSSREERRKAKTKAKKPNPQKKKGSKTGLFKKILLFLLAIGVVGMLAGGIAFAVIVSDAPTLDEDKLKAAYSSVILDVNGNEIAEVGSQKRTYVPYNEIPEIVENAFIATEDVRFYDHNGVDIVRIGGAALANITEGFGAEGGSTITQQVVKNSLLSHEKTLTRKVKEIWLSFQLERKYSKEEILEMYLNRIYYSGNNYGVAKAAELFYDKSLEELELHEAAMLAGMPQSPNNYNPVKHPEAAEKRRNIVLTLMAKHGFISDQEAEEAKKVPVQSTLVEQNGTANSYHAFVEQVVEEVKEKADVDVGTEGLTIHTTLDPNAQDYVSQLLNGDKYAYGEHFQAGITLLDTKTGEIRAIGGGRNQPAGGYNYALDLQRQPGSTIKPVLDYGPAIEYLKWSTYEQIVDEPYSYSNGTPINNYDRAHDGKMSIRHALADSRNIPALKTFQEVGADKARDFASNLGIPLEESIPEAYSIGGFDRGVSPLQMAGAYSAFGNNGIYIEPHAVKEIEFSDGTKQNLAPEPVSAMNDYTAFMITDMLRSVVTSGTGALANVQGVNVVGKTGSTNFNEKEISAYNVPEGGAKDSWFVGYSPEYTAAIWTGMEKNKEKMHLNSEDQKLARLLFKDVMAHVTEGDGGDFKKPDSVVEVAIERGSDPAKLASDFTPSSQIVREYFVKGTQPTKTSERYKRLEKPSGLNVNYNEETKEISLGWSYNQNLMENTVFEVSQSVNDGSYQVIHQGKETSLSIPNAVPGSVYKFQVTAVSDGTKSDPASAMIEIPEENKEDEIEIPEEENPEEGGDEQNPEDPNQDNPNEPENPLDPSVPPGEDEGAQDGQNGGQDGQNGGQNNDQGGQNEGQDDGQDNGQGGQDGENEGGNQGQEGNPNGNANNNRNNGSNREGD</sequence>
<reference evidence="16" key="1">
    <citation type="submission" date="2020-09" db="EMBL/GenBank/DDBJ databases">
        <title>A novel bacterium of genus Bacillus, isolated from South China Sea.</title>
        <authorList>
            <person name="Huang H."/>
            <person name="Mo K."/>
            <person name="Hu Y."/>
        </authorList>
    </citation>
    <scope>NUCLEOTIDE SEQUENCE</scope>
    <source>
        <strain evidence="16">IB182487</strain>
    </source>
</reference>
<proteinExistence type="inferred from homology"/>
<dbReference type="Gene3D" id="1.10.3810.10">
    <property type="entry name" value="Biosynthetic peptidoglycan transglycosylase-like"/>
    <property type="match status" value="1"/>
</dbReference>
<dbReference type="Gene3D" id="3.40.710.10">
    <property type="entry name" value="DD-peptidase/beta-lactamase superfamily"/>
    <property type="match status" value="1"/>
</dbReference>
<dbReference type="NCBIfam" id="TIGR02074">
    <property type="entry name" value="PBP_1a_fam"/>
    <property type="match status" value="1"/>
</dbReference>
<keyword evidence="8" id="KW-0133">Cell shape</keyword>
<feature type="compositionally biased region" description="Low complexity" evidence="14">
    <location>
        <begin position="881"/>
        <end position="902"/>
    </location>
</feature>
<dbReference type="EMBL" id="JACXAI010000020">
    <property type="protein sequence ID" value="MBD1381665.1"/>
    <property type="molecule type" value="Genomic_DNA"/>
</dbReference>
<feature type="compositionally biased region" description="Basic and acidic residues" evidence="14">
    <location>
        <begin position="1"/>
        <end position="12"/>
    </location>
</feature>
<keyword evidence="17" id="KW-1185">Reference proteome</keyword>
<evidence type="ECO:0000256" key="3">
    <source>
        <dbReference type="ARBA" id="ARBA00022645"/>
    </source>
</evidence>
<evidence type="ECO:0000313" key="16">
    <source>
        <dbReference type="EMBL" id="MBD1381665.1"/>
    </source>
</evidence>
<feature type="compositionally biased region" description="Gly residues" evidence="14">
    <location>
        <begin position="865"/>
        <end position="880"/>
    </location>
</feature>
<comment type="similarity">
    <text evidence="1">In the C-terminal section; belongs to the transpeptidase family.</text>
</comment>
<feature type="compositionally biased region" description="Basic residues" evidence="14">
    <location>
        <begin position="13"/>
        <end position="29"/>
    </location>
</feature>
<dbReference type="GO" id="GO:0008955">
    <property type="term" value="F:peptidoglycan glycosyltransferase activity"/>
    <property type="evidence" value="ECO:0007669"/>
    <property type="project" value="UniProtKB-EC"/>
</dbReference>
<dbReference type="SUPFAM" id="SSF56601">
    <property type="entry name" value="beta-lactamase/transpeptidase-like"/>
    <property type="match status" value="1"/>
</dbReference>
<dbReference type="AlphaFoldDB" id="A0A926RYE7"/>
<gene>
    <name evidence="16" type="ORF">IC621_15620</name>
</gene>